<dbReference type="Pfam" id="PF22776">
    <property type="entry name" value="K_trans_C"/>
    <property type="match status" value="1"/>
</dbReference>
<accession>A0A8B8QEN1</accession>
<keyword evidence="9 10" id="KW-0472">Membrane</keyword>
<evidence type="ECO:0000259" key="11">
    <source>
        <dbReference type="Pfam" id="PF02705"/>
    </source>
</evidence>
<evidence type="ECO:0000256" key="6">
    <source>
        <dbReference type="ARBA" id="ARBA00022958"/>
    </source>
</evidence>
<dbReference type="PANTHER" id="PTHR30540:SF117">
    <property type="entry name" value="POTASSIUM TRANSPORTER"/>
    <property type="match status" value="1"/>
</dbReference>
<evidence type="ECO:0000256" key="3">
    <source>
        <dbReference type="ARBA" id="ARBA00022448"/>
    </source>
</evidence>
<feature type="transmembrane region" description="Helical" evidence="10">
    <location>
        <begin position="317"/>
        <end position="336"/>
    </location>
</feature>
<keyword evidence="8 10" id="KW-0406">Ion transport</keyword>
<feature type="transmembrane region" description="Helical" evidence="10">
    <location>
        <begin position="68"/>
        <end position="87"/>
    </location>
</feature>
<dbReference type="PANTHER" id="PTHR30540">
    <property type="entry name" value="OSMOTIC STRESS POTASSIUM TRANSPORTER"/>
    <property type="match status" value="1"/>
</dbReference>
<organism evidence="13 14">
    <name type="scientific">Rhodamnia argentea</name>
    <dbReference type="NCBI Taxonomy" id="178133"/>
    <lineage>
        <taxon>Eukaryota</taxon>
        <taxon>Viridiplantae</taxon>
        <taxon>Streptophyta</taxon>
        <taxon>Embryophyta</taxon>
        <taxon>Tracheophyta</taxon>
        <taxon>Spermatophyta</taxon>
        <taxon>Magnoliopsida</taxon>
        <taxon>eudicotyledons</taxon>
        <taxon>Gunneridae</taxon>
        <taxon>Pentapetalae</taxon>
        <taxon>rosids</taxon>
        <taxon>malvids</taxon>
        <taxon>Myrtales</taxon>
        <taxon>Myrtaceae</taxon>
        <taxon>Myrtoideae</taxon>
        <taxon>Myrteae</taxon>
        <taxon>Australasian group</taxon>
        <taxon>Rhodamnia</taxon>
    </lineage>
</organism>
<keyword evidence="6 10" id="KW-0630">Potassium</keyword>
<evidence type="ECO:0000256" key="5">
    <source>
        <dbReference type="ARBA" id="ARBA00022692"/>
    </source>
</evidence>
<reference evidence="13" key="1">
    <citation type="submission" date="2025-05" db="UniProtKB">
        <authorList>
            <consortium name="RefSeq"/>
        </authorList>
    </citation>
    <scope>NUCLEOTIDE SEQUENCE [LARGE SCALE GENOMIC DNA]</scope>
</reference>
<evidence type="ECO:0000256" key="1">
    <source>
        <dbReference type="ARBA" id="ARBA00004651"/>
    </source>
</evidence>
<gene>
    <name evidence="14" type="primary">LOC115751738</name>
</gene>
<dbReference type="Pfam" id="PF02705">
    <property type="entry name" value="K_trans"/>
    <property type="match status" value="1"/>
</dbReference>
<sequence length="771" mass="86192">MERDGIAEEERPKVVEVDLIDRYDRRDQDLDYERTEGDKGSRKIKKIDSFYVETGQLKSNPNHSSNQNLAWVMILKLAIQSIGVVYGDLGTSPLYVMPGIFPDGIKHEDDILGALSLIFYSIILIGLIKYVFIVLSANDNGDGGTFALYSLMCRYAKASLTPNQQAEDKEISNYRLEVPNRRLRRASAMKSLLENSKAAKYLLLFVTMLGTAMVIGDGILTPCISVLSAVGGIREAAHSLGDDQIMWISVVILILLFQVQRFGTDKVGYSFAPVLSIWFLCIGLIGIYNFAKHDSGVIRAVNPLHIIRYFMRNKKEAWISLGGVILCLTGSEALFADLGHFNILSIRLSSCLLVFPSIILAYFGQAAYLRKNTQDVARAFYSSIPKPVYWPMFVIAVMAAIIASQSLISAAFAIVKQSVALGCFPRVKVVHTSSKHEGQIYIPEVNTLLMLACVGVTLGFKTTLQLGNAYGIAVAFVFTITSTFLVIVMIMIWKTNILLIILYVVTIGLAEYVFLTSVLYKFVDGGYVPLVFAAMMVIVMFVWNYGYRRKYEYELKNKVSREALITITSNISIQRLPGIALFYTELVQGISPIFTQYVANVPALHSVLVFVSIKSLPISKVPLEERFVFRKVEPGIYRCVGRYGYRDAKMEQEFFEKVLINRLKDFILNDALYDVPPAANGRGEASDHGIVVFSEEDVQREIGLVEEAIKIGGIVYLMGESEVIASSGSGLAKMVVINYLYNSLKRCVRQQEEVFNIPHKWLLKVGMTYEV</sequence>
<feature type="transmembrane region" description="Helical" evidence="10">
    <location>
        <begin position="470"/>
        <end position="493"/>
    </location>
</feature>
<keyword evidence="3" id="KW-0813">Transport</keyword>
<dbReference type="InterPro" id="IPR053952">
    <property type="entry name" value="K_trans_C"/>
</dbReference>
<evidence type="ECO:0000259" key="12">
    <source>
        <dbReference type="Pfam" id="PF22776"/>
    </source>
</evidence>
<feature type="transmembrane region" description="Helical" evidence="10">
    <location>
        <begin position="388"/>
        <end position="415"/>
    </location>
</feature>
<dbReference type="KEGG" id="rarg:115751738"/>
<evidence type="ECO:0000256" key="7">
    <source>
        <dbReference type="ARBA" id="ARBA00022989"/>
    </source>
</evidence>
<dbReference type="InterPro" id="IPR003855">
    <property type="entry name" value="K+_transporter"/>
</dbReference>
<evidence type="ECO:0000256" key="9">
    <source>
        <dbReference type="ARBA" id="ARBA00023136"/>
    </source>
</evidence>
<dbReference type="OrthoDB" id="504708at2759"/>
<feature type="transmembrane region" description="Helical" evidence="10">
    <location>
        <begin position="500"/>
        <end position="520"/>
    </location>
</feature>
<evidence type="ECO:0000256" key="8">
    <source>
        <dbReference type="ARBA" id="ARBA00023065"/>
    </source>
</evidence>
<dbReference type="InterPro" id="IPR053951">
    <property type="entry name" value="K_trans_N"/>
</dbReference>
<comment type="function">
    <text evidence="10">Potassium transporter.</text>
</comment>
<feature type="domain" description="K+ potassium transporter integral membrane" evidence="11">
    <location>
        <begin position="77"/>
        <end position="565"/>
    </location>
</feature>
<dbReference type="Proteomes" id="UP000827889">
    <property type="component" value="Chromosome 1"/>
</dbReference>
<evidence type="ECO:0000313" key="14">
    <source>
        <dbReference type="RefSeq" id="XP_030545565.1"/>
    </source>
</evidence>
<protein>
    <recommendedName>
        <fullName evidence="10">Potassium transporter</fullName>
    </recommendedName>
</protein>
<dbReference type="AlphaFoldDB" id="A0A8B8QEN1"/>
<reference evidence="14" key="2">
    <citation type="submission" date="2025-08" db="UniProtKB">
        <authorList>
            <consortium name="RefSeq"/>
        </authorList>
    </citation>
    <scope>IDENTIFICATION</scope>
    <source>
        <tissue evidence="14">Leaf</tissue>
    </source>
</reference>
<name>A0A8B8QEN1_9MYRT</name>
<dbReference type="GO" id="GO:0015079">
    <property type="term" value="F:potassium ion transmembrane transporter activity"/>
    <property type="evidence" value="ECO:0007669"/>
    <property type="project" value="UniProtKB-UniRule"/>
</dbReference>
<comment type="subcellular location">
    <subcellularLocation>
        <location evidence="1">Cell membrane</location>
        <topology evidence="1">Multi-pass membrane protein</topology>
    </subcellularLocation>
    <subcellularLocation>
        <location evidence="10">Membrane</location>
        <topology evidence="10">Multi-pass membrane protein</topology>
    </subcellularLocation>
</comment>
<keyword evidence="7 10" id="KW-1133">Transmembrane helix</keyword>
<dbReference type="GO" id="GO:0005886">
    <property type="term" value="C:plasma membrane"/>
    <property type="evidence" value="ECO:0007669"/>
    <property type="project" value="UniProtKB-SubCell"/>
</dbReference>
<feature type="transmembrane region" description="Helical" evidence="10">
    <location>
        <begin position="526"/>
        <end position="547"/>
    </location>
</feature>
<keyword evidence="5 10" id="KW-0812">Transmembrane</keyword>
<proteinExistence type="inferred from homology"/>
<evidence type="ECO:0000256" key="2">
    <source>
        <dbReference type="ARBA" id="ARBA00008440"/>
    </source>
</evidence>
<feature type="transmembrane region" description="Helical" evidence="10">
    <location>
        <begin position="111"/>
        <end position="132"/>
    </location>
</feature>
<keyword evidence="4 10" id="KW-0633">Potassium transport</keyword>
<comment type="similarity">
    <text evidence="2 10">Belongs to the HAK/KUP transporter (TC 2.A.72.3) family.</text>
</comment>
<dbReference type="NCBIfam" id="TIGR00794">
    <property type="entry name" value="kup"/>
    <property type="match status" value="1"/>
</dbReference>
<keyword evidence="13" id="KW-1185">Reference proteome</keyword>
<evidence type="ECO:0000256" key="10">
    <source>
        <dbReference type="RuleBase" id="RU321113"/>
    </source>
</evidence>
<feature type="transmembrane region" description="Helical" evidence="10">
    <location>
        <begin position="201"/>
        <end position="233"/>
    </location>
</feature>
<evidence type="ECO:0000313" key="13">
    <source>
        <dbReference type="Proteomes" id="UP000827889"/>
    </source>
</evidence>
<comment type="caution">
    <text evidence="10">Lacks conserved residue(s) required for the propagation of feature annotation.</text>
</comment>
<dbReference type="RefSeq" id="XP_030545565.1">
    <property type="nucleotide sequence ID" value="XM_030689705.2"/>
</dbReference>
<evidence type="ECO:0000256" key="4">
    <source>
        <dbReference type="ARBA" id="ARBA00022538"/>
    </source>
</evidence>
<feature type="transmembrane region" description="Helical" evidence="10">
    <location>
        <begin position="348"/>
        <end position="368"/>
    </location>
</feature>
<feature type="transmembrane region" description="Helical" evidence="10">
    <location>
        <begin position="270"/>
        <end position="291"/>
    </location>
</feature>
<feature type="domain" description="K+ potassium transporter C-terminal" evidence="12">
    <location>
        <begin position="577"/>
        <end position="770"/>
    </location>
</feature>
<dbReference type="GeneID" id="115751738"/>